<sequence length="60" mass="6272">MSEETSDTVVTVLDRLVAAGLSPERAEEHLRSGRVQVDGETVTDGDRAAPAPARLVLVAG</sequence>
<proteinExistence type="predicted"/>
<dbReference type="EMBL" id="JAKXMK010000004">
    <property type="protein sequence ID" value="MCH6165202.1"/>
    <property type="molecule type" value="Genomic_DNA"/>
</dbReference>
<comment type="caution">
    <text evidence="1">The sequence shown here is derived from an EMBL/GenBank/DDBJ whole genome shotgun (WGS) entry which is preliminary data.</text>
</comment>
<accession>A0ABS9T9J2</accession>
<name>A0ABS9T9J2_9PSEU</name>
<evidence type="ECO:0000313" key="2">
    <source>
        <dbReference type="Proteomes" id="UP001299970"/>
    </source>
</evidence>
<protein>
    <recommendedName>
        <fullName evidence="3">RNA-binding S4 domain-containing protein</fullName>
    </recommendedName>
</protein>
<dbReference type="CDD" id="cd00165">
    <property type="entry name" value="S4"/>
    <property type="match status" value="1"/>
</dbReference>
<gene>
    <name evidence="1" type="ORF">MMF94_05860</name>
</gene>
<dbReference type="Gene3D" id="3.10.290.10">
    <property type="entry name" value="RNA-binding S4 domain"/>
    <property type="match status" value="1"/>
</dbReference>
<evidence type="ECO:0008006" key="3">
    <source>
        <dbReference type="Google" id="ProtNLM"/>
    </source>
</evidence>
<dbReference type="InterPro" id="IPR036986">
    <property type="entry name" value="S4_RNA-bd_sf"/>
</dbReference>
<dbReference type="Proteomes" id="UP001299970">
    <property type="component" value="Unassembled WGS sequence"/>
</dbReference>
<reference evidence="1 2" key="1">
    <citation type="submission" date="2022-03" db="EMBL/GenBank/DDBJ databases">
        <title>Pseudonocardia alaer sp. nov., a novel actinomycete isolated from reed forest soil.</title>
        <authorList>
            <person name="Wang L."/>
        </authorList>
    </citation>
    <scope>NUCLEOTIDE SEQUENCE [LARGE SCALE GENOMIC DNA]</scope>
    <source>
        <strain evidence="1 2">Y-16303</strain>
    </source>
</reference>
<dbReference type="RefSeq" id="WP_241035234.1">
    <property type="nucleotide sequence ID" value="NZ_BAAAJF010000018.1"/>
</dbReference>
<organism evidence="1 2">
    <name type="scientific">Pseudonocardia alaniniphila</name>
    <dbReference type="NCBI Taxonomy" id="75291"/>
    <lineage>
        <taxon>Bacteria</taxon>
        <taxon>Bacillati</taxon>
        <taxon>Actinomycetota</taxon>
        <taxon>Actinomycetes</taxon>
        <taxon>Pseudonocardiales</taxon>
        <taxon>Pseudonocardiaceae</taxon>
        <taxon>Pseudonocardia</taxon>
    </lineage>
</organism>
<keyword evidence="2" id="KW-1185">Reference proteome</keyword>
<evidence type="ECO:0000313" key="1">
    <source>
        <dbReference type="EMBL" id="MCH6165202.1"/>
    </source>
</evidence>
<dbReference type="SUPFAM" id="SSF55174">
    <property type="entry name" value="Alpha-L RNA-binding motif"/>
    <property type="match status" value="1"/>
</dbReference>